<comment type="caution">
    <text evidence="2">The sequence shown here is derived from an EMBL/GenBank/DDBJ whole genome shotgun (WGS) entry which is preliminary data.</text>
</comment>
<keyword evidence="3" id="KW-1185">Reference proteome</keyword>
<gene>
    <name evidence="2" type="ORF">LX32DRAFT_656364</name>
</gene>
<dbReference type="AlphaFoldDB" id="A0AAD9HA76"/>
<dbReference type="EMBL" id="MU842971">
    <property type="protein sequence ID" value="KAK2024232.1"/>
    <property type="molecule type" value="Genomic_DNA"/>
</dbReference>
<evidence type="ECO:0000313" key="3">
    <source>
        <dbReference type="Proteomes" id="UP001232148"/>
    </source>
</evidence>
<dbReference type="InterPro" id="IPR029033">
    <property type="entry name" value="His_PPase_superfam"/>
</dbReference>
<keyword evidence="1" id="KW-0812">Transmembrane</keyword>
<evidence type="ECO:0000313" key="2">
    <source>
        <dbReference type="EMBL" id="KAK2024232.1"/>
    </source>
</evidence>
<sequence length="155" mass="17457">MEKICSEEEFAGYAHSKGFRSLGVGCMSQEAVERMPSTIHRNGQPRAVGDNQRMFLFARLGSTIAGTLASLGAIKDLDWFRPQYTAYIAMELFLGSWFVRLNYQGKPVVLPRCAEKGSYLRGCKGVYTFKPLRDLVNEFERSVLQTIPLECSFKA</sequence>
<proteinExistence type="predicted"/>
<dbReference type="Proteomes" id="UP001232148">
    <property type="component" value="Unassembled WGS sequence"/>
</dbReference>
<keyword evidence="1" id="KW-0472">Membrane</keyword>
<accession>A0AAD9HA76</accession>
<organism evidence="2 3">
    <name type="scientific">Colletotrichum zoysiae</name>
    <dbReference type="NCBI Taxonomy" id="1216348"/>
    <lineage>
        <taxon>Eukaryota</taxon>
        <taxon>Fungi</taxon>
        <taxon>Dikarya</taxon>
        <taxon>Ascomycota</taxon>
        <taxon>Pezizomycotina</taxon>
        <taxon>Sordariomycetes</taxon>
        <taxon>Hypocreomycetidae</taxon>
        <taxon>Glomerellales</taxon>
        <taxon>Glomerellaceae</taxon>
        <taxon>Colletotrichum</taxon>
        <taxon>Colletotrichum graminicola species complex</taxon>
    </lineage>
</organism>
<feature type="transmembrane region" description="Helical" evidence="1">
    <location>
        <begin position="86"/>
        <end position="103"/>
    </location>
</feature>
<protein>
    <submittedName>
        <fullName evidence="2">Uncharacterized protein</fullName>
    </submittedName>
</protein>
<name>A0AAD9HA76_9PEZI</name>
<dbReference type="SUPFAM" id="SSF53254">
    <property type="entry name" value="Phosphoglycerate mutase-like"/>
    <property type="match status" value="1"/>
</dbReference>
<evidence type="ECO:0000256" key="1">
    <source>
        <dbReference type="SAM" id="Phobius"/>
    </source>
</evidence>
<reference evidence="2" key="1">
    <citation type="submission" date="2021-06" db="EMBL/GenBank/DDBJ databases">
        <title>Comparative genomics, transcriptomics and evolutionary studies reveal genomic signatures of adaptation to plant cell wall in hemibiotrophic fungi.</title>
        <authorList>
            <consortium name="DOE Joint Genome Institute"/>
            <person name="Baroncelli R."/>
            <person name="Diaz J.F."/>
            <person name="Benocci T."/>
            <person name="Peng M."/>
            <person name="Battaglia E."/>
            <person name="Haridas S."/>
            <person name="Andreopoulos W."/>
            <person name="Labutti K."/>
            <person name="Pangilinan J."/>
            <person name="Floch G.L."/>
            <person name="Makela M.R."/>
            <person name="Henrissat B."/>
            <person name="Grigoriev I.V."/>
            <person name="Crouch J.A."/>
            <person name="De Vries R.P."/>
            <person name="Sukno S.A."/>
            <person name="Thon M.R."/>
        </authorList>
    </citation>
    <scope>NUCLEOTIDE SEQUENCE</scope>
    <source>
        <strain evidence="2">MAFF235873</strain>
    </source>
</reference>
<dbReference type="Gene3D" id="3.40.50.1240">
    <property type="entry name" value="Phosphoglycerate mutase-like"/>
    <property type="match status" value="1"/>
</dbReference>
<keyword evidence="1" id="KW-1133">Transmembrane helix</keyword>
<feature type="transmembrane region" description="Helical" evidence="1">
    <location>
        <begin position="56"/>
        <end position="74"/>
    </location>
</feature>